<dbReference type="GO" id="GO:0016740">
    <property type="term" value="F:transferase activity"/>
    <property type="evidence" value="ECO:0007669"/>
    <property type="project" value="UniProtKB-KW"/>
</dbReference>
<name>A0A6H0SNF3_9MICC</name>
<gene>
    <name evidence="2" type="ORF">D3791_12555</name>
</gene>
<feature type="domain" description="Aminoglycoside phosphotransferase" evidence="1">
    <location>
        <begin position="40"/>
        <end position="270"/>
    </location>
</feature>
<dbReference type="Proteomes" id="UP000502331">
    <property type="component" value="Chromosome"/>
</dbReference>
<dbReference type="InterPro" id="IPR051678">
    <property type="entry name" value="AGP_Transferase"/>
</dbReference>
<dbReference type="AlphaFoldDB" id="A0A6H0SNF3"/>
<dbReference type="CDD" id="cd05155">
    <property type="entry name" value="APH_ChoK_like_1"/>
    <property type="match status" value="1"/>
</dbReference>
<dbReference type="InterPro" id="IPR002575">
    <property type="entry name" value="Aminoglycoside_PTrfase"/>
</dbReference>
<protein>
    <submittedName>
        <fullName evidence="2">Aminoglycoside phosphotransferase family protein</fullName>
    </submittedName>
</protein>
<keyword evidence="3" id="KW-1185">Reference proteome</keyword>
<dbReference type="SUPFAM" id="SSF56112">
    <property type="entry name" value="Protein kinase-like (PK-like)"/>
    <property type="match status" value="1"/>
</dbReference>
<dbReference type="Gene3D" id="3.30.200.20">
    <property type="entry name" value="Phosphorylase Kinase, domain 1"/>
    <property type="match status" value="1"/>
</dbReference>
<organism evidence="2 3">
    <name type="scientific">Glutamicibacter mishrai</name>
    <dbReference type="NCBI Taxonomy" id="1775880"/>
    <lineage>
        <taxon>Bacteria</taxon>
        <taxon>Bacillati</taxon>
        <taxon>Actinomycetota</taxon>
        <taxon>Actinomycetes</taxon>
        <taxon>Micrococcales</taxon>
        <taxon>Micrococcaceae</taxon>
        <taxon>Glutamicibacter</taxon>
    </lineage>
</organism>
<dbReference type="InterPro" id="IPR011009">
    <property type="entry name" value="Kinase-like_dom_sf"/>
</dbReference>
<dbReference type="PANTHER" id="PTHR21310">
    <property type="entry name" value="AMINOGLYCOSIDE PHOSPHOTRANSFERASE-RELATED-RELATED"/>
    <property type="match status" value="1"/>
</dbReference>
<accession>A0A6H0SNF3</accession>
<evidence type="ECO:0000259" key="1">
    <source>
        <dbReference type="Pfam" id="PF01636"/>
    </source>
</evidence>
<dbReference type="Gene3D" id="3.90.1200.10">
    <property type="match status" value="1"/>
</dbReference>
<reference evidence="2 3" key="1">
    <citation type="submission" date="2018-09" db="EMBL/GenBank/DDBJ databases">
        <title>Glutamicibacter mishrai S5-52T (LMG 29155T = KCTC 39846T).</title>
        <authorList>
            <person name="Das S.K."/>
        </authorList>
    </citation>
    <scope>NUCLEOTIDE SEQUENCE [LARGE SCALE GENOMIC DNA]</scope>
    <source>
        <strain evidence="2 3">S5-52</strain>
    </source>
</reference>
<evidence type="ECO:0000313" key="2">
    <source>
        <dbReference type="EMBL" id="QIV87865.1"/>
    </source>
</evidence>
<sequence length="305" mass="33639">MSQPPAKKSVMPDAEVSIDLELVRELITAQAPQWAHEAITYLATGWDNEVYRLGETLLVRLPRRQMGEDTGAKERRWFPQLAEDCGVDIGLAIFEGQPTSSYPFTFSICPYVPGVSAAQLTRQDRDQYADQFSNLLKAIHQPSRTPEPRSEFRGCALSLVDARTREQIASLKSSMQPAALAIWQQAVEAGEYQGAPAWLHGDPHPHNTVVDDRSPHLSVSLVDYGDLCVGDPASDLGMFWMHFTPAGISRAFENYGISIGSPTWIRARGWGLRYAMLTANLGAEDLLGIVGRETLDVLVAESNAQ</sequence>
<dbReference type="EMBL" id="CP032549">
    <property type="protein sequence ID" value="QIV87865.1"/>
    <property type="molecule type" value="Genomic_DNA"/>
</dbReference>
<proteinExistence type="predicted"/>
<dbReference type="Pfam" id="PF01636">
    <property type="entry name" value="APH"/>
    <property type="match status" value="1"/>
</dbReference>
<dbReference type="PANTHER" id="PTHR21310:SF42">
    <property type="entry name" value="BIFUNCTIONAL AAC_APH"/>
    <property type="match status" value="1"/>
</dbReference>
<keyword evidence="2" id="KW-0808">Transferase</keyword>
<evidence type="ECO:0000313" key="3">
    <source>
        <dbReference type="Proteomes" id="UP000502331"/>
    </source>
</evidence>